<dbReference type="Pfam" id="PF00501">
    <property type="entry name" value="AMP-binding"/>
    <property type="match status" value="1"/>
</dbReference>
<evidence type="ECO:0000256" key="1">
    <source>
        <dbReference type="ARBA" id="ARBA00022741"/>
    </source>
</evidence>
<evidence type="ECO:0000259" key="3">
    <source>
        <dbReference type="Pfam" id="PF00501"/>
    </source>
</evidence>
<dbReference type="GeneID" id="93365954"/>
<dbReference type="AlphaFoldDB" id="C3JBX4"/>
<dbReference type="Gene3D" id="3.40.50.12780">
    <property type="entry name" value="N-terminal domain of ligase-like"/>
    <property type="match status" value="1"/>
</dbReference>
<keyword evidence="4" id="KW-0436">Ligase</keyword>
<dbReference type="RefSeq" id="WP_004334185.1">
    <property type="nucleotide sequence ID" value="NZ_ACNN01000026.1"/>
</dbReference>
<accession>C3JBX4</accession>
<dbReference type="SUPFAM" id="SSF56801">
    <property type="entry name" value="Acetyl-CoA synthetase-like"/>
    <property type="match status" value="1"/>
</dbReference>
<gene>
    <name evidence="4" type="primary">fadD</name>
    <name evidence="4" type="ORF">POREN0001_1861</name>
</gene>
<proteinExistence type="predicted"/>
<dbReference type="PANTHER" id="PTHR43272">
    <property type="entry name" value="LONG-CHAIN-FATTY-ACID--COA LIGASE"/>
    <property type="match status" value="1"/>
</dbReference>
<keyword evidence="5" id="KW-1185">Reference proteome</keyword>
<sequence>MQLTHLSQIIGLLESNYHSHRILKQLNPQTQEWEWLTGETVAQNCMLAAKGLAQLGVEPGDCIGIYSPNKSEGLYTELGIFALRGVSVPFYSTCSPDQVYFIACSAGIKTIFVGEQYQYNNAYQVQHERGQIERIIIFDRQVVRQFDDKTSIYYDEFIRIGDSMPSETKVKIRMSEARSEDLAVLIYTSGTTGEPKGVQVLHHAFVEQIRRHHEVYPALGPNDTSVNFLPLSHIFEKAWVYVCWALGVRVAIVTNPKRIQELMPQIKPTLMCNVPRYWEKVYQGVMAHIDESPRFMASLFRRAIKVGKRYKLDYWNQYKPAPLFLSLEHWIYKHTIYYLLKRATGLQNGRFFPTAGSLLSEPINEFLNAVDIPIIIGYGLSETCATVSAYPERGFVLSSIGEVFEGIEVRIAPEDNEIQLRGETIMPGYYHNEAANAEAFTEDGWFRTGDAGRLEGRTLFFTERLKDLYKTANGKYIAPQQIENLLTSHRLFEQVAVVADGYKFVSALIYPNWSLLISLAQERDPNIDSSCPLEQIAHMPVMQQVAMAHIEELQAGLAAFEKIKRITLICEPFSMERNEITPSLKLRRKIIYEHYQAEIKNMYKEP</sequence>
<name>C3JBX4_POREA</name>
<evidence type="ECO:0000256" key="2">
    <source>
        <dbReference type="ARBA" id="ARBA00022840"/>
    </source>
</evidence>
<evidence type="ECO:0000313" key="5">
    <source>
        <dbReference type="Proteomes" id="UP000004295"/>
    </source>
</evidence>
<dbReference type="InterPro" id="IPR020845">
    <property type="entry name" value="AMP-binding_CS"/>
</dbReference>
<dbReference type="PROSITE" id="PS00455">
    <property type="entry name" value="AMP_BINDING"/>
    <property type="match status" value="1"/>
</dbReference>
<reference evidence="4 5" key="1">
    <citation type="submission" date="2009-04" db="EMBL/GenBank/DDBJ databases">
        <authorList>
            <person name="Sebastian Y."/>
            <person name="Madupu R."/>
            <person name="Durkin A.S."/>
            <person name="Torralba M."/>
            <person name="Methe B."/>
            <person name="Sutton G.G."/>
            <person name="Strausberg R.L."/>
            <person name="Nelson K.E."/>
        </authorList>
    </citation>
    <scope>NUCLEOTIDE SEQUENCE [LARGE SCALE GENOMIC DNA]</scope>
    <source>
        <strain evidence="5">ATCC 35406 / BCRC 14492 / JCM 8526 / NCTC 13058 / HG 370</strain>
    </source>
</reference>
<dbReference type="STRING" id="553175.POREN0001_1861"/>
<dbReference type="GO" id="GO:0004467">
    <property type="term" value="F:long-chain fatty acid-CoA ligase activity"/>
    <property type="evidence" value="ECO:0007669"/>
    <property type="project" value="UniProtKB-EC"/>
</dbReference>
<comment type="caution">
    <text evidence="4">The sequence shown here is derived from an EMBL/GenBank/DDBJ whole genome shotgun (WGS) entry which is preliminary data.</text>
</comment>
<dbReference type="Pfam" id="PF23562">
    <property type="entry name" value="AMP-binding_C_3"/>
    <property type="match status" value="1"/>
</dbReference>
<dbReference type="InterPro" id="IPR000873">
    <property type="entry name" value="AMP-dep_synth/lig_dom"/>
</dbReference>
<organism evidence="4 5">
    <name type="scientific">Porphyromonas endodontalis (strain ATCC 35406 / DSM 24491 / JCM 8526 / CCUG 16442 / BCRC 14492 / NCTC 13058 / HG 370)</name>
    <name type="common">Bacteroides endodontalis</name>
    <dbReference type="NCBI Taxonomy" id="553175"/>
    <lineage>
        <taxon>Bacteria</taxon>
        <taxon>Pseudomonadati</taxon>
        <taxon>Bacteroidota</taxon>
        <taxon>Bacteroidia</taxon>
        <taxon>Bacteroidales</taxon>
        <taxon>Porphyromonadaceae</taxon>
        <taxon>Porphyromonas</taxon>
    </lineage>
</organism>
<dbReference type="PANTHER" id="PTHR43272:SF33">
    <property type="entry name" value="AMP-BINDING DOMAIN-CONTAINING PROTEIN-RELATED"/>
    <property type="match status" value="1"/>
</dbReference>
<dbReference type="CDD" id="cd05907">
    <property type="entry name" value="VL_LC_FACS_like"/>
    <property type="match status" value="1"/>
</dbReference>
<protein>
    <submittedName>
        <fullName evidence="4">AMP-binding enzyme</fullName>
        <ecNumber evidence="4">6.2.1.3</ecNumber>
    </submittedName>
</protein>
<keyword evidence="2" id="KW-0067">ATP-binding</keyword>
<dbReference type="InterPro" id="IPR042099">
    <property type="entry name" value="ANL_N_sf"/>
</dbReference>
<dbReference type="EC" id="6.2.1.3" evidence="4"/>
<dbReference type="GO" id="GO:0016020">
    <property type="term" value="C:membrane"/>
    <property type="evidence" value="ECO:0007669"/>
    <property type="project" value="TreeGrafter"/>
</dbReference>
<keyword evidence="1" id="KW-0547">Nucleotide-binding</keyword>
<evidence type="ECO:0000313" key="4">
    <source>
        <dbReference type="EMBL" id="EEN82392.1"/>
    </source>
</evidence>
<dbReference type="GO" id="GO:0005524">
    <property type="term" value="F:ATP binding"/>
    <property type="evidence" value="ECO:0007669"/>
    <property type="project" value="UniProtKB-KW"/>
</dbReference>
<feature type="domain" description="AMP-dependent synthetase/ligase" evidence="3">
    <location>
        <begin position="31"/>
        <end position="430"/>
    </location>
</feature>
<dbReference type="Proteomes" id="UP000004295">
    <property type="component" value="Unassembled WGS sequence"/>
</dbReference>
<dbReference type="eggNOG" id="COG1022">
    <property type="taxonomic scope" value="Bacteria"/>
</dbReference>
<dbReference type="EMBL" id="ACNN01000026">
    <property type="protein sequence ID" value="EEN82392.1"/>
    <property type="molecule type" value="Genomic_DNA"/>
</dbReference>